<dbReference type="GO" id="GO:0005829">
    <property type="term" value="C:cytosol"/>
    <property type="evidence" value="ECO:0007669"/>
    <property type="project" value="TreeGrafter"/>
</dbReference>
<dbReference type="PANTHER" id="PTHR37419:SF8">
    <property type="entry name" value="TOXIN YJJJ"/>
    <property type="match status" value="1"/>
</dbReference>
<proteinExistence type="inferred from homology"/>
<dbReference type="Proteomes" id="UP000295182">
    <property type="component" value="Unassembled WGS sequence"/>
</dbReference>
<comment type="similarity">
    <text evidence="1">Belongs to the HipA Ser/Thr kinase family.</text>
</comment>
<evidence type="ECO:0000256" key="1">
    <source>
        <dbReference type="ARBA" id="ARBA00010164"/>
    </source>
</evidence>
<name>A0A4R2MZW4_9BURK</name>
<accession>A0A4R2MZW4</accession>
<feature type="domain" description="HipA N-terminal subdomain 1" evidence="5">
    <location>
        <begin position="12"/>
        <end position="120"/>
    </location>
</feature>
<comment type="caution">
    <text evidence="6">The sequence shown here is derived from an EMBL/GenBank/DDBJ whole genome shotgun (WGS) entry which is preliminary data.</text>
</comment>
<dbReference type="InterPro" id="IPR052028">
    <property type="entry name" value="HipA_Ser/Thr_kinase"/>
</dbReference>
<protein>
    <submittedName>
        <fullName evidence="6">Serine/threonine-protein kinase HipA</fullName>
    </submittedName>
</protein>
<dbReference type="OrthoDB" id="9805913at2"/>
<dbReference type="InterPro" id="IPR017508">
    <property type="entry name" value="HipA_N1"/>
</dbReference>
<evidence type="ECO:0000313" key="6">
    <source>
        <dbReference type="EMBL" id="TCP11775.1"/>
    </source>
</evidence>
<keyword evidence="3 6" id="KW-0418">Kinase</keyword>
<dbReference type="AlphaFoldDB" id="A0A4R2MZW4"/>
<dbReference type="Pfam" id="PF13657">
    <property type="entry name" value="Couple_hipA"/>
    <property type="match status" value="1"/>
</dbReference>
<sequence length="422" mass="46358">MNHTVPPHVTRLNVRLGARAVGVLALGQDKKIWFAYDPQWIASGFNLAPRTMAFDVQAQLARGDVFGGLHGAFSDSLPDGWGLLLMDREFKRRCDWPSHAITPLDRLAYIGSRAMGALEYAPAHTQEPTANAIDLGQLAQSAEQVMQGQEGDVLRQLRIQGGSPGGARPKVTVARSAASALCLSGFQALPEGYTHWIVKFRAPEDPRDMGRIERAYADMAGIAGIAMPRTDLMTVAQGEGHEEDYFAVERFDRHGPCGKRHVLSLAGLLYANYRLPCMDYDAILTTVGVLTQDHTQVERAFRLMVFNVLAHNRDDHVKNFAFLRDEATDWQLSPAFDLTFSTGMGGEHTTAINGQGRPALEHVLHIGRKHRITKAAHIVAEVRHAVAQWPALAQQWQVTSASSQSIQAALAKIDQGFKNAAM</sequence>
<reference evidence="6 7" key="1">
    <citation type="submission" date="2019-03" db="EMBL/GenBank/DDBJ databases">
        <title>Genomic Encyclopedia of Type Strains, Phase IV (KMG-IV): sequencing the most valuable type-strain genomes for metagenomic binning, comparative biology and taxonomic classification.</title>
        <authorList>
            <person name="Goeker M."/>
        </authorList>
    </citation>
    <scope>NUCLEOTIDE SEQUENCE [LARGE SCALE GENOMIC DNA]</scope>
    <source>
        <strain evidence="6 7">DSM 1837</strain>
    </source>
</reference>
<evidence type="ECO:0000256" key="2">
    <source>
        <dbReference type="ARBA" id="ARBA00022679"/>
    </source>
</evidence>
<dbReference type="Gene3D" id="1.10.1070.20">
    <property type="match status" value="1"/>
</dbReference>
<evidence type="ECO:0000259" key="4">
    <source>
        <dbReference type="Pfam" id="PF07804"/>
    </source>
</evidence>
<dbReference type="InterPro" id="IPR012893">
    <property type="entry name" value="HipA-like_C"/>
</dbReference>
<dbReference type="PANTHER" id="PTHR37419">
    <property type="entry name" value="SERINE/THREONINE-PROTEIN KINASE TOXIN HIPA"/>
    <property type="match status" value="1"/>
</dbReference>
<evidence type="ECO:0000256" key="3">
    <source>
        <dbReference type="ARBA" id="ARBA00022777"/>
    </source>
</evidence>
<dbReference type="GO" id="GO:0004674">
    <property type="term" value="F:protein serine/threonine kinase activity"/>
    <property type="evidence" value="ECO:0007669"/>
    <property type="project" value="TreeGrafter"/>
</dbReference>
<dbReference type="EMBL" id="SLXH01000041">
    <property type="protein sequence ID" value="TCP11775.1"/>
    <property type="molecule type" value="Genomic_DNA"/>
</dbReference>
<gene>
    <name evidence="6" type="ORF">EV674_14120</name>
</gene>
<feature type="domain" description="HipA-like C-terminal" evidence="4">
    <location>
        <begin position="163"/>
        <end position="389"/>
    </location>
</feature>
<organism evidence="6 7">
    <name type="scientific">Simplicispira metamorpha</name>
    <dbReference type="NCBI Taxonomy" id="80881"/>
    <lineage>
        <taxon>Bacteria</taxon>
        <taxon>Pseudomonadati</taxon>
        <taxon>Pseudomonadota</taxon>
        <taxon>Betaproteobacteria</taxon>
        <taxon>Burkholderiales</taxon>
        <taxon>Comamonadaceae</taxon>
        <taxon>Simplicispira</taxon>
    </lineage>
</organism>
<dbReference type="Pfam" id="PF07804">
    <property type="entry name" value="HipA_C"/>
    <property type="match status" value="1"/>
</dbReference>
<keyword evidence="7" id="KW-1185">Reference proteome</keyword>
<evidence type="ECO:0000259" key="5">
    <source>
        <dbReference type="Pfam" id="PF13657"/>
    </source>
</evidence>
<evidence type="ECO:0000313" key="7">
    <source>
        <dbReference type="Proteomes" id="UP000295182"/>
    </source>
</evidence>
<keyword evidence="2" id="KW-0808">Transferase</keyword>